<evidence type="ECO:0000313" key="1">
    <source>
        <dbReference type="EMBL" id="KKL87385.1"/>
    </source>
</evidence>
<proteinExistence type="predicted"/>
<comment type="caution">
    <text evidence="1">The sequence shown here is derived from an EMBL/GenBank/DDBJ whole genome shotgun (WGS) entry which is preliminary data.</text>
</comment>
<sequence length="65" mass="7711">MSTRPTVVHNEWGYIQSVLKTLMKMQGYMMAKGEKIDSDLYIMLNTIVNQSEDRLERLLKEKFTR</sequence>
<organism evidence="1">
    <name type="scientific">marine sediment metagenome</name>
    <dbReference type="NCBI Taxonomy" id="412755"/>
    <lineage>
        <taxon>unclassified sequences</taxon>
        <taxon>metagenomes</taxon>
        <taxon>ecological metagenomes</taxon>
    </lineage>
</organism>
<gene>
    <name evidence="1" type="ORF">LCGC14_1935240</name>
</gene>
<reference evidence="1" key="1">
    <citation type="journal article" date="2015" name="Nature">
        <title>Complex archaea that bridge the gap between prokaryotes and eukaryotes.</title>
        <authorList>
            <person name="Spang A."/>
            <person name="Saw J.H."/>
            <person name="Jorgensen S.L."/>
            <person name="Zaremba-Niedzwiedzka K."/>
            <person name="Martijn J."/>
            <person name="Lind A.E."/>
            <person name="van Eijk R."/>
            <person name="Schleper C."/>
            <person name="Guy L."/>
            <person name="Ettema T.J."/>
        </authorList>
    </citation>
    <scope>NUCLEOTIDE SEQUENCE</scope>
</reference>
<protein>
    <submittedName>
        <fullName evidence="1">Uncharacterized protein</fullName>
    </submittedName>
</protein>
<dbReference type="EMBL" id="LAZR01020850">
    <property type="protein sequence ID" value="KKL87385.1"/>
    <property type="molecule type" value="Genomic_DNA"/>
</dbReference>
<name>A0A0F9I0J5_9ZZZZ</name>
<accession>A0A0F9I0J5</accession>
<dbReference type="AlphaFoldDB" id="A0A0F9I0J5"/>